<evidence type="ECO:0000256" key="1">
    <source>
        <dbReference type="ARBA" id="ARBA00022737"/>
    </source>
</evidence>
<comment type="caution">
    <text evidence="3">The sequence shown here is derived from an EMBL/GenBank/DDBJ whole genome shotgun (WGS) entry which is preliminary data.</text>
</comment>
<evidence type="ECO:0000256" key="2">
    <source>
        <dbReference type="PROSITE-ProRule" id="PRU00708"/>
    </source>
</evidence>
<feature type="repeat" description="PPR" evidence="2">
    <location>
        <begin position="469"/>
        <end position="503"/>
    </location>
</feature>
<feature type="repeat" description="PPR" evidence="2">
    <location>
        <begin position="298"/>
        <end position="332"/>
    </location>
</feature>
<feature type="repeat" description="PPR" evidence="2">
    <location>
        <begin position="434"/>
        <end position="468"/>
    </location>
</feature>
<protein>
    <submittedName>
        <fullName evidence="3">Pentatricopeptide repeat-containing protein</fullName>
    </submittedName>
</protein>
<dbReference type="InterPro" id="IPR011990">
    <property type="entry name" value="TPR-like_helical_dom_sf"/>
</dbReference>
<reference evidence="3" key="1">
    <citation type="journal article" date="2023" name="Nat. Commun.">
        <title>Diploid and tetraploid genomes of Acorus and the evolution of monocots.</title>
        <authorList>
            <person name="Ma L."/>
            <person name="Liu K.W."/>
            <person name="Li Z."/>
            <person name="Hsiao Y.Y."/>
            <person name="Qi Y."/>
            <person name="Fu T."/>
            <person name="Tang G.D."/>
            <person name="Zhang D."/>
            <person name="Sun W.H."/>
            <person name="Liu D.K."/>
            <person name="Li Y."/>
            <person name="Chen G.Z."/>
            <person name="Liu X.D."/>
            <person name="Liao X.Y."/>
            <person name="Jiang Y.T."/>
            <person name="Yu X."/>
            <person name="Hao Y."/>
            <person name="Huang J."/>
            <person name="Zhao X.W."/>
            <person name="Ke S."/>
            <person name="Chen Y.Y."/>
            <person name="Wu W.L."/>
            <person name="Hsu J.L."/>
            <person name="Lin Y.F."/>
            <person name="Huang M.D."/>
            <person name="Li C.Y."/>
            <person name="Huang L."/>
            <person name="Wang Z.W."/>
            <person name="Zhao X."/>
            <person name="Zhong W.Y."/>
            <person name="Peng D.H."/>
            <person name="Ahmad S."/>
            <person name="Lan S."/>
            <person name="Zhang J.S."/>
            <person name="Tsai W.C."/>
            <person name="Van de Peer Y."/>
            <person name="Liu Z.J."/>
        </authorList>
    </citation>
    <scope>NUCLEOTIDE SEQUENCE</scope>
    <source>
        <strain evidence="3">CP</strain>
    </source>
</reference>
<feature type="repeat" description="PPR" evidence="2">
    <location>
        <begin position="197"/>
        <end position="231"/>
    </location>
</feature>
<evidence type="ECO:0000313" key="4">
    <source>
        <dbReference type="Proteomes" id="UP001180020"/>
    </source>
</evidence>
<keyword evidence="1" id="KW-0677">Repeat</keyword>
<dbReference type="PANTHER" id="PTHR47926:SF342">
    <property type="entry name" value="TETRATRICOPEPTIDE-LIKE HELICAL DOMAIN-CONTAINING PROTEIN-RELATED"/>
    <property type="match status" value="1"/>
</dbReference>
<dbReference type="Pfam" id="PF01535">
    <property type="entry name" value="PPR"/>
    <property type="match status" value="3"/>
</dbReference>
<dbReference type="FunFam" id="1.25.40.10:FF:000436">
    <property type="entry name" value="Pentatricopeptide repeat-containing protein At5g39350 family"/>
    <property type="match status" value="1"/>
</dbReference>
<dbReference type="EMBL" id="JAUJYO010000013">
    <property type="protein sequence ID" value="KAK1299802.1"/>
    <property type="molecule type" value="Genomic_DNA"/>
</dbReference>
<dbReference type="NCBIfam" id="TIGR00756">
    <property type="entry name" value="PPR"/>
    <property type="match status" value="6"/>
</dbReference>
<keyword evidence="4" id="KW-1185">Reference proteome</keyword>
<feature type="repeat" description="PPR" evidence="2">
    <location>
        <begin position="399"/>
        <end position="433"/>
    </location>
</feature>
<dbReference type="FunFam" id="1.25.40.10:FF:000285">
    <property type="entry name" value="Pentatricopeptide repeat-containing protein, chloroplastic"/>
    <property type="match status" value="1"/>
</dbReference>
<evidence type="ECO:0000313" key="3">
    <source>
        <dbReference type="EMBL" id="KAK1299802.1"/>
    </source>
</evidence>
<dbReference type="Pfam" id="PF20431">
    <property type="entry name" value="E_motif"/>
    <property type="match status" value="1"/>
</dbReference>
<name>A0AAV9DEM4_ACOCL</name>
<dbReference type="Proteomes" id="UP001180020">
    <property type="component" value="Unassembled WGS sequence"/>
</dbReference>
<feature type="repeat" description="PPR" evidence="2">
    <location>
        <begin position="95"/>
        <end position="129"/>
    </location>
</feature>
<organism evidence="3 4">
    <name type="scientific">Acorus calamus</name>
    <name type="common">Sweet flag</name>
    <dbReference type="NCBI Taxonomy" id="4465"/>
    <lineage>
        <taxon>Eukaryota</taxon>
        <taxon>Viridiplantae</taxon>
        <taxon>Streptophyta</taxon>
        <taxon>Embryophyta</taxon>
        <taxon>Tracheophyta</taxon>
        <taxon>Spermatophyta</taxon>
        <taxon>Magnoliopsida</taxon>
        <taxon>Liliopsida</taxon>
        <taxon>Acoraceae</taxon>
        <taxon>Acorus</taxon>
    </lineage>
</organism>
<accession>A0AAV9DEM4</accession>
<dbReference type="GO" id="GO:0003723">
    <property type="term" value="F:RNA binding"/>
    <property type="evidence" value="ECO:0007669"/>
    <property type="project" value="InterPro"/>
</dbReference>
<dbReference type="GO" id="GO:0009451">
    <property type="term" value="P:RNA modification"/>
    <property type="evidence" value="ECO:0007669"/>
    <property type="project" value="InterPro"/>
</dbReference>
<dbReference type="InterPro" id="IPR046960">
    <property type="entry name" value="PPR_At4g14850-like_plant"/>
</dbReference>
<reference evidence="3" key="2">
    <citation type="submission" date="2023-06" db="EMBL/GenBank/DDBJ databases">
        <authorList>
            <person name="Ma L."/>
            <person name="Liu K.-W."/>
            <person name="Li Z."/>
            <person name="Hsiao Y.-Y."/>
            <person name="Qi Y."/>
            <person name="Fu T."/>
            <person name="Tang G."/>
            <person name="Zhang D."/>
            <person name="Sun W.-H."/>
            <person name="Liu D.-K."/>
            <person name="Li Y."/>
            <person name="Chen G.-Z."/>
            <person name="Liu X.-D."/>
            <person name="Liao X.-Y."/>
            <person name="Jiang Y.-T."/>
            <person name="Yu X."/>
            <person name="Hao Y."/>
            <person name="Huang J."/>
            <person name="Zhao X.-W."/>
            <person name="Ke S."/>
            <person name="Chen Y.-Y."/>
            <person name="Wu W.-L."/>
            <person name="Hsu J.-L."/>
            <person name="Lin Y.-F."/>
            <person name="Huang M.-D."/>
            <person name="Li C.-Y."/>
            <person name="Huang L."/>
            <person name="Wang Z.-W."/>
            <person name="Zhao X."/>
            <person name="Zhong W.-Y."/>
            <person name="Peng D.-H."/>
            <person name="Ahmad S."/>
            <person name="Lan S."/>
            <person name="Zhang J.-S."/>
            <person name="Tsai W.-C."/>
            <person name="Van De Peer Y."/>
            <person name="Liu Z.-J."/>
        </authorList>
    </citation>
    <scope>NUCLEOTIDE SEQUENCE</scope>
    <source>
        <strain evidence="3">CP</strain>
        <tissue evidence="3">Leaves</tissue>
    </source>
</reference>
<dbReference type="SUPFAM" id="SSF48452">
    <property type="entry name" value="TPR-like"/>
    <property type="match status" value="1"/>
</dbReference>
<dbReference type="AlphaFoldDB" id="A0AAV9DEM4"/>
<dbReference type="FunFam" id="1.25.40.10:FF:000090">
    <property type="entry name" value="Pentatricopeptide repeat-containing protein, chloroplastic"/>
    <property type="match status" value="1"/>
</dbReference>
<dbReference type="Pfam" id="PF13041">
    <property type="entry name" value="PPR_2"/>
    <property type="match status" value="4"/>
</dbReference>
<dbReference type="PANTHER" id="PTHR47926">
    <property type="entry name" value="PENTATRICOPEPTIDE REPEAT-CONTAINING PROTEIN"/>
    <property type="match status" value="1"/>
</dbReference>
<dbReference type="InterPro" id="IPR046848">
    <property type="entry name" value="E_motif"/>
</dbReference>
<dbReference type="PROSITE" id="PS51375">
    <property type="entry name" value="PPR"/>
    <property type="match status" value="6"/>
</dbReference>
<dbReference type="Gene3D" id="1.25.40.10">
    <property type="entry name" value="Tetratricopeptide repeat domain"/>
    <property type="match status" value="4"/>
</dbReference>
<sequence>MRSFVRKRHLNHLQVSVTTRTQYGSAVEEATDYYALLLRRCVAEKSTTGVRIIHHQMKESGFPHLTLSVKLVDAYLKCGSINEARDMFDEMPRRHIVTWNSMISAYVREKKSEEAVRLYRRMIMESVAADEFTFSSLFKAFSHLGILRDGRAAHARMVMLGLDVQNAFVGSALVDMYAKLGRLHDARAVVSRFDKKDVVLMTALIVGFIQSGQDSKALEVLGEMSSHGIEPNEVTFSSLLIACRNLKHFSQGKAIHGAIIRRGLDSAKESRNSLLSMYSKCGLINDSVRVFRTTVRPNVVMWTTMITGFVDNGLHESALALFRDMLRCNSSPNAFTLSMVLRACSSLALSRQGRQIHAHCSKAGLDTNQYVGAALVDMYGKCGCVGMARLTFNALASPDLVSMNSMINGYAYNGFGREAIELFNRMRNLGFTPNGATFTSALSACSNAGLLEEGRRIFTTLESSESGPSVTHYACMVDLLGRAGRLEEAESLIAQAKQRDVVLWRTLLSACKVHGDAEGARRAAHGVFELDAGDGASRVLLSNAYAFARRWEGVIEAKRTMRGLGLKEAAMSWVEVGGEVHAPEGT</sequence>
<gene>
    <name evidence="3" type="primary">PCMP-H47</name>
    <name evidence="3" type="ORF">QJS10_CPB13g00258</name>
</gene>
<proteinExistence type="predicted"/>
<dbReference type="InterPro" id="IPR002885">
    <property type="entry name" value="PPR_rpt"/>
</dbReference>